<dbReference type="AlphaFoldDB" id="A0AA88VTT2"/>
<protein>
    <submittedName>
        <fullName evidence="9">Uncharacterized protein</fullName>
    </submittedName>
</protein>
<evidence type="ECO:0000313" key="9">
    <source>
        <dbReference type="EMBL" id="KAK3013989.1"/>
    </source>
</evidence>
<dbReference type="EMBL" id="JAVXUP010001255">
    <property type="protein sequence ID" value="KAK3013989.1"/>
    <property type="molecule type" value="Genomic_DNA"/>
</dbReference>
<evidence type="ECO:0000313" key="10">
    <source>
        <dbReference type="Proteomes" id="UP001188597"/>
    </source>
</evidence>
<organism evidence="9 10">
    <name type="scientific">Escallonia herrerae</name>
    <dbReference type="NCBI Taxonomy" id="1293975"/>
    <lineage>
        <taxon>Eukaryota</taxon>
        <taxon>Viridiplantae</taxon>
        <taxon>Streptophyta</taxon>
        <taxon>Embryophyta</taxon>
        <taxon>Tracheophyta</taxon>
        <taxon>Spermatophyta</taxon>
        <taxon>Magnoliopsida</taxon>
        <taxon>eudicotyledons</taxon>
        <taxon>Gunneridae</taxon>
        <taxon>Pentapetalae</taxon>
        <taxon>asterids</taxon>
        <taxon>campanulids</taxon>
        <taxon>Escalloniales</taxon>
        <taxon>Escalloniaceae</taxon>
        <taxon>Escallonia</taxon>
    </lineage>
</organism>
<accession>A0AA88VTT2</accession>
<keyword evidence="7" id="KW-0961">Cell wall biogenesis/degradation</keyword>
<dbReference type="GO" id="GO:0004650">
    <property type="term" value="F:polygalacturonase activity"/>
    <property type="evidence" value="ECO:0007669"/>
    <property type="project" value="InterPro"/>
</dbReference>
<evidence type="ECO:0000256" key="3">
    <source>
        <dbReference type="ARBA" id="ARBA00022512"/>
    </source>
</evidence>
<keyword evidence="3" id="KW-0134">Cell wall</keyword>
<evidence type="ECO:0000256" key="4">
    <source>
        <dbReference type="ARBA" id="ARBA00022525"/>
    </source>
</evidence>
<dbReference type="InterPro" id="IPR012334">
    <property type="entry name" value="Pectin_lyas_fold"/>
</dbReference>
<reference evidence="9" key="1">
    <citation type="submission" date="2022-12" db="EMBL/GenBank/DDBJ databases">
        <title>Draft genome assemblies for two species of Escallonia (Escalloniales).</title>
        <authorList>
            <person name="Chanderbali A."/>
            <person name="Dervinis C."/>
            <person name="Anghel I."/>
            <person name="Soltis D."/>
            <person name="Soltis P."/>
            <person name="Zapata F."/>
        </authorList>
    </citation>
    <scope>NUCLEOTIDE SEQUENCE</scope>
    <source>
        <strain evidence="9">UCBG64.0493</strain>
        <tissue evidence="9">Leaf</tissue>
    </source>
</reference>
<sequence>MEISRSLLIGLNLGNGTTLLKFRGSSGENLGEELSAEVGDFTTSSQESTVTVKATYGDDITKGGSGSMKGVLFSNIHVSEVQLPVVIEQFYWDKRTCKNQTSAMALTGITYEKIRRTYTVKPVHFACSDSLPCTEVMVNVMELKPHQELYHIYDPFYWRTFWRLYSLAVPPAECLQIGKPSNNRVDRVHDAC</sequence>
<evidence type="ECO:0000256" key="8">
    <source>
        <dbReference type="RuleBase" id="RU361169"/>
    </source>
</evidence>
<evidence type="ECO:0000256" key="6">
    <source>
        <dbReference type="ARBA" id="ARBA00023295"/>
    </source>
</evidence>
<proteinExistence type="inferred from homology"/>
<keyword evidence="10" id="KW-1185">Reference proteome</keyword>
<keyword evidence="4" id="KW-0964">Secreted</keyword>
<dbReference type="InterPro" id="IPR000743">
    <property type="entry name" value="Glyco_hydro_28"/>
</dbReference>
<dbReference type="PANTHER" id="PTHR31375">
    <property type="match status" value="1"/>
</dbReference>
<keyword evidence="5 8" id="KW-0378">Hydrolase</keyword>
<comment type="caution">
    <text evidence="9">The sequence shown here is derived from an EMBL/GenBank/DDBJ whole genome shotgun (WGS) entry which is preliminary data.</text>
</comment>
<name>A0AA88VTT2_9ASTE</name>
<dbReference type="Proteomes" id="UP001188597">
    <property type="component" value="Unassembled WGS sequence"/>
</dbReference>
<dbReference type="SUPFAM" id="SSF51126">
    <property type="entry name" value="Pectin lyase-like"/>
    <property type="match status" value="1"/>
</dbReference>
<dbReference type="InterPro" id="IPR011050">
    <property type="entry name" value="Pectin_lyase_fold/virulence"/>
</dbReference>
<dbReference type="GO" id="GO:0005975">
    <property type="term" value="P:carbohydrate metabolic process"/>
    <property type="evidence" value="ECO:0007669"/>
    <property type="project" value="InterPro"/>
</dbReference>
<evidence type="ECO:0000256" key="2">
    <source>
        <dbReference type="ARBA" id="ARBA00008834"/>
    </source>
</evidence>
<evidence type="ECO:0000256" key="7">
    <source>
        <dbReference type="ARBA" id="ARBA00023316"/>
    </source>
</evidence>
<dbReference type="GO" id="GO:0071555">
    <property type="term" value="P:cell wall organization"/>
    <property type="evidence" value="ECO:0007669"/>
    <property type="project" value="UniProtKB-KW"/>
</dbReference>
<evidence type="ECO:0000256" key="5">
    <source>
        <dbReference type="ARBA" id="ARBA00022801"/>
    </source>
</evidence>
<dbReference type="Pfam" id="PF00295">
    <property type="entry name" value="Glyco_hydro_28"/>
    <property type="match status" value="1"/>
</dbReference>
<gene>
    <name evidence="9" type="ORF">RJ639_008149</name>
</gene>
<evidence type="ECO:0000256" key="1">
    <source>
        <dbReference type="ARBA" id="ARBA00004191"/>
    </source>
</evidence>
<dbReference type="Gene3D" id="2.160.20.10">
    <property type="entry name" value="Single-stranded right-handed beta-helix, Pectin lyase-like"/>
    <property type="match status" value="1"/>
</dbReference>
<comment type="similarity">
    <text evidence="2 8">Belongs to the glycosyl hydrolase 28 family.</text>
</comment>
<keyword evidence="6 8" id="KW-0326">Glycosidase</keyword>
<comment type="subcellular location">
    <subcellularLocation>
        <location evidence="1">Secreted</location>
        <location evidence="1">Cell wall</location>
    </subcellularLocation>
</comment>